<evidence type="ECO:0000313" key="1">
    <source>
        <dbReference type="EMBL" id="KAH3785841.1"/>
    </source>
</evidence>
<reference evidence="1" key="2">
    <citation type="submission" date="2020-11" db="EMBL/GenBank/DDBJ databases">
        <authorList>
            <person name="McCartney M.A."/>
            <person name="Auch B."/>
            <person name="Kono T."/>
            <person name="Mallez S."/>
            <person name="Becker A."/>
            <person name="Gohl D.M."/>
            <person name="Silverstein K.A.T."/>
            <person name="Koren S."/>
            <person name="Bechman K.B."/>
            <person name="Herman A."/>
            <person name="Abrahante J.E."/>
            <person name="Garbe J."/>
        </authorList>
    </citation>
    <scope>NUCLEOTIDE SEQUENCE</scope>
    <source>
        <strain evidence="1">Duluth1</strain>
        <tissue evidence="1">Whole animal</tissue>
    </source>
</reference>
<proteinExistence type="predicted"/>
<accession>A0A9D4IRT4</accession>
<name>A0A9D4IRT4_DREPO</name>
<sequence>MGPYHKYDTINSSLVGTSNLCEDNSLTTQNNINPGIKYEPIQLWGYNAPTLSGNLLSTTVS</sequence>
<reference evidence="1" key="1">
    <citation type="journal article" date="2019" name="bioRxiv">
        <title>The Genome of the Zebra Mussel, Dreissena polymorpha: A Resource for Invasive Species Research.</title>
        <authorList>
            <person name="McCartney M.A."/>
            <person name="Auch B."/>
            <person name="Kono T."/>
            <person name="Mallez S."/>
            <person name="Zhang Y."/>
            <person name="Obille A."/>
            <person name="Becker A."/>
            <person name="Abrahante J.E."/>
            <person name="Garbe J."/>
            <person name="Badalamenti J.P."/>
            <person name="Herman A."/>
            <person name="Mangelson H."/>
            <person name="Liachko I."/>
            <person name="Sullivan S."/>
            <person name="Sone E.D."/>
            <person name="Koren S."/>
            <person name="Silverstein K.A.T."/>
            <person name="Beckman K.B."/>
            <person name="Gohl D.M."/>
        </authorList>
    </citation>
    <scope>NUCLEOTIDE SEQUENCE</scope>
    <source>
        <strain evidence="1">Duluth1</strain>
        <tissue evidence="1">Whole animal</tissue>
    </source>
</reference>
<organism evidence="1 2">
    <name type="scientific">Dreissena polymorpha</name>
    <name type="common">Zebra mussel</name>
    <name type="synonym">Mytilus polymorpha</name>
    <dbReference type="NCBI Taxonomy" id="45954"/>
    <lineage>
        <taxon>Eukaryota</taxon>
        <taxon>Metazoa</taxon>
        <taxon>Spiralia</taxon>
        <taxon>Lophotrochozoa</taxon>
        <taxon>Mollusca</taxon>
        <taxon>Bivalvia</taxon>
        <taxon>Autobranchia</taxon>
        <taxon>Heteroconchia</taxon>
        <taxon>Euheterodonta</taxon>
        <taxon>Imparidentia</taxon>
        <taxon>Neoheterodontei</taxon>
        <taxon>Myida</taxon>
        <taxon>Dreissenoidea</taxon>
        <taxon>Dreissenidae</taxon>
        <taxon>Dreissena</taxon>
    </lineage>
</organism>
<protein>
    <submittedName>
        <fullName evidence="1">Uncharacterized protein</fullName>
    </submittedName>
</protein>
<gene>
    <name evidence="1" type="ORF">DPMN_163936</name>
</gene>
<dbReference type="Proteomes" id="UP000828390">
    <property type="component" value="Unassembled WGS sequence"/>
</dbReference>
<dbReference type="EMBL" id="JAIWYP010000008">
    <property type="protein sequence ID" value="KAH3785841.1"/>
    <property type="molecule type" value="Genomic_DNA"/>
</dbReference>
<keyword evidence="2" id="KW-1185">Reference proteome</keyword>
<comment type="caution">
    <text evidence="1">The sequence shown here is derived from an EMBL/GenBank/DDBJ whole genome shotgun (WGS) entry which is preliminary data.</text>
</comment>
<dbReference type="AlphaFoldDB" id="A0A9D4IRT4"/>
<evidence type="ECO:0000313" key="2">
    <source>
        <dbReference type="Proteomes" id="UP000828390"/>
    </source>
</evidence>